<gene>
    <name evidence="1" type="ORF">SAMN05421639_104271</name>
</gene>
<sequence>MMNKSLLQELNPHKKELLPVIFAQVTENNKLVTQSLRKIEAKKYQSEIFCLKPYKDGISPPKP</sequence>
<accession>A0A1N7INH5</accession>
<evidence type="ECO:0000313" key="2">
    <source>
        <dbReference type="Proteomes" id="UP000186373"/>
    </source>
</evidence>
<evidence type="ECO:0000313" key="1">
    <source>
        <dbReference type="EMBL" id="SIS38546.1"/>
    </source>
</evidence>
<name>A0A1N7INH5_9FLAO</name>
<organism evidence="1 2">
    <name type="scientific">Chryseobacterium shigense</name>
    <dbReference type="NCBI Taxonomy" id="297244"/>
    <lineage>
        <taxon>Bacteria</taxon>
        <taxon>Pseudomonadati</taxon>
        <taxon>Bacteroidota</taxon>
        <taxon>Flavobacteriia</taxon>
        <taxon>Flavobacteriales</taxon>
        <taxon>Weeksellaceae</taxon>
        <taxon>Chryseobacterium group</taxon>
        <taxon>Chryseobacterium</taxon>
    </lineage>
</organism>
<reference evidence="2" key="1">
    <citation type="submission" date="2017-01" db="EMBL/GenBank/DDBJ databases">
        <authorList>
            <person name="Varghese N."/>
            <person name="Submissions S."/>
        </authorList>
    </citation>
    <scope>NUCLEOTIDE SEQUENCE [LARGE SCALE GENOMIC DNA]</scope>
    <source>
        <strain evidence="2">DSM 17126</strain>
    </source>
</reference>
<dbReference type="EMBL" id="FTNY01000004">
    <property type="protein sequence ID" value="SIS38546.1"/>
    <property type="molecule type" value="Genomic_DNA"/>
</dbReference>
<dbReference type="Proteomes" id="UP000186373">
    <property type="component" value="Unassembled WGS sequence"/>
</dbReference>
<dbReference type="AlphaFoldDB" id="A0A1N7INH5"/>
<protein>
    <submittedName>
        <fullName evidence="1">Uncharacterized protein</fullName>
    </submittedName>
</protein>
<keyword evidence="2" id="KW-1185">Reference proteome</keyword>
<proteinExistence type="predicted"/>
<dbReference type="RefSeq" id="WP_076508320.1">
    <property type="nucleotide sequence ID" value="NZ_FTNY01000004.1"/>
</dbReference>